<reference evidence="1 2" key="1">
    <citation type="journal article" date="2015" name="Nature">
        <title>rRNA introns, odd ribosomes, and small enigmatic genomes across a large radiation of phyla.</title>
        <authorList>
            <person name="Brown C.T."/>
            <person name="Hug L.A."/>
            <person name="Thomas B.C."/>
            <person name="Sharon I."/>
            <person name="Castelle C.J."/>
            <person name="Singh A."/>
            <person name="Wilkins M.J."/>
            <person name="Williams K.H."/>
            <person name="Banfield J.F."/>
        </authorList>
    </citation>
    <scope>NUCLEOTIDE SEQUENCE [LARGE SCALE GENOMIC DNA]</scope>
</reference>
<comment type="caution">
    <text evidence="1">The sequence shown here is derived from an EMBL/GenBank/DDBJ whole genome shotgun (WGS) entry which is preliminary data.</text>
</comment>
<gene>
    <name evidence="1" type="ORF">UT24_C0003G0001</name>
</gene>
<feature type="non-terminal residue" evidence="1">
    <location>
        <position position="1"/>
    </location>
</feature>
<proteinExistence type="predicted"/>
<evidence type="ECO:0000313" key="1">
    <source>
        <dbReference type="EMBL" id="KKR01594.1"/>
    </source>
</evidence>
<organism evidence="1 2">
    <name type="scientific">Candidatus Woesebacteria bacterium GW2011_GWB1_39_12</name>
    <dbReference type="NCBI Taxonomy" id="1618574"/>
    <lineage>
        <taxon>Bacteria</taxon>
        <taxon>Candidatus Woeseibacteriota</taxon>
    </lineage>
</organism>
<name>A0A0G0MC52_9BACT</name>
<dbReference type="Proteomes" id="UP000033881">
    <property type="component" value="Unassembled WGS sequence"/>
</dbReference>
<protein>
    <submittedName>
        <fullName evidence="1">Uncharacterized protein</fullName>
    </submittedName>
</protein>
<evidence type="ECO:0000313" key="2">
    <source>
        <dbReference type="Proteomes" id="UP000033881"/>
    </source>
</evidence>
<sequence>MIEEKNWRMGVPEMVHGTLVHRI</sequence>
<dbReference type="EMBL" id="LBWB01000003">
    <property type="protein sequence ID" value="KKR01594.1"/>
    <property type="molecule type" value="Genomic_DNA"/>
</dbReference>
<dbReference type="AlphaFoldDB" id="A0A0G0MC52"/>
<accession>A0A0G0MC52</accession>